<proteinExistence type="predicted"/>
<name>A0A8S5T2H6_9CAUD</name>
<dbReference type="EMBL" id="BK032734">
    <property type="protein sequence ID" value="DAF57564.1"/>
    <property type="molecule type" value="Genomic_DNA"/>
</dbReference>
<accession>A0A8S5T2H6</accession>
<reference evidence="1" key="1">
    <citation type="journal article" date="2021" name="Proc. Natl. Acad. Sci. U.S.A.">
        <title>A Catalog of Tens of Thousands of Viruses from Human Metagenomes Reveals Hidden Associations with Chronic Diseases.</title>
        <authorList>
            <person name="Tisza M.J."/>
            <person name="Buck C.B."/>
        </authorList>
    </citation>
    <scope>NUCLEOTIDE SEQUENCE</scope>
    <source>
        <strain evidence="1">CtqfO1</strain>
    </source>
</reference>
<sequence>MNKYEVTLTTEVRAAVTVTADSEWEAQAKVEDGDIDNFVDRLRDVCYTNSGNYVENVEQI</sequence>
<evidence type="ECO:0000313" key="1">
    <source>
        <dbReference type="EMBL" id="DAF57564.1"/>
    </source>
</evidence>
<protein>
    <submittedName>
        <fullName evidence="1">RNA polymerase inhibitor</fullName>
    </submittedName>
</protein>
<organism evidence="1">
    <name type="scientific">Myoviridae sp. ctqfO1</name>
    <dbReference type="NCBI Taxonomy" id="2827710"/>
    <lineage>
        <taxon>Viruses</taxon>
        <taxon>Duplodnaviria</taxon>
        <taxon>Heunggongvirae</taxon>
        <taxon>Uroviricota</taxon>
        <taxon>Caudoviricetes</taxon>
    </lineage>
</organism>